<dbReference type="PROSITE" id="PS01124">
    <property type="entry name" value="HTH_ARAC_FAMILY_2"/>
    <property type="match status" value="1"/>
</dbReference>
<feature type="non-terminal residue" evidence="5">
    <location>
        <position position="1"/>
    </location>
</feature>
<evidence type="ECO:0000256" key="3">
    <source>
        <dbReference type="ARBA" id="ARBA00023163"/>
    </source>
</evidence>
<accession>A0ABS7C8M1</accession>
<dbReference type="PANTHER" id="PTHR43280">
    <property type="entry name" value="ARAC-FAMILY TRANSCRIPTIONAL REGULATOR"/>
    <property type="match status" value="1"/>
</dbReference>
<protein>
    <submittedName>
        <fullName evidence="5">AraC family transcriptional regulator</fullName>
    </submittedName>
</protein>
<evidence type="ECO:0000313" key="6">
    <source>
        <dbReference type="Proteomes" id="UP001519887"/>
    </source>
</evidence>
<keyword evidence="6" id="KW-1185">Reference proteome</keyword>
<dbReference type="PANTHER" id="PTHR43280:SF28">
    <property type="entry name" value="HTH-TYPE TRANSCRIPTIONAL ACTIVATOR RHAS"/>
    <property type="match status" value="1"/>
</dbReference>
<dbReference type="InterPro" id="IPR018060">
    <property type="entry name" value="HTH_AraC"/>
</dbReference>
<name>A0ABS7C8M1_9BACL</name>
<feature type="domain" description="HTH araC/xylS-type" evidence="4">
    <location>
        <begin position="58"/>
        <end position="156"/>
    </location>
</feature>
<dbReference type="InterPro" id="IPR018062">
    <property type="entry name" value="HTH_AraC-typ_CS"/>
</dbReference>
<reference evidence="5 6" key="1">
    <citation type="submission" date="2021-07" db="EMBL/GenBank/DDBJ databases">
        <title>Paenibacillus radiodurans sp. nov., isolated from the southeastern edge of Tengger Desert.</title>
        <authorList>
            <person name="Zhang G."/>
        </authorList>
    </citation>
    <scope>NUCLEOTIDE SEQUENCE [LARGE SCALE GENOMIC DNA]</scope>
    <source>
        <strain evidence="5 6">CCM 7311</strain>
    </source>
</reference>
<keyword evidence="3" id="KW-0804">Transcription</keyword>
<evidence type="ECO:0000313" key="5">
    <source>
        <dbReference type="EMBL" id="MBW7457262.1"/>
    </source>
</evidence>
<keyword evidence="2" id="KW-0238">DNA-binding</keyword>
<dbReference type="Proteomes" id="UP001519887">
    <property type="component" value="Unassembled WGS sequence"/>
</dbReference>
<evidence type="ECO:0000256" key="1">
    <source>
        <dbReference type="ARBA" id="ARBA00023015"/>
    </source>
</evidence>
<dbReference type="Gene3D" id="1.10.10.60">
    <property type="entry name" value="Homeodomain-like"/>
    <property type="match status" value="1"/>
</dbReference>
<dbReference type="Pfam" id="PF12833">
    <property type="entry name" value="HTH_18"/>
    <property type="match status" value="1"/>
</dbReference>
<dbReference type="InterPro" id="IPR009057">
    <property type="entry name" value="Homeodomain-like_sf"/>
</dbReference>
<dbReference type="SUPFAM" id="SSF46689">
    <property type="entry name" value="Homeodomain-like"/>
    <property type="match status" value="2"/>
</dbReference>
<dbReference type="EMBL" id="JAHZIK010000798">
    <property type="protein sequence ID" value="MBW7457262.1"/>
    <property type="molecule type" value="Genomic_DNA"/>
</dbReference>
<proteinExistence type="predicted"/>
<keyword evidence="1" id="KW-0805">Transcription regulation</keyword>
<evidence type="ECO:0000256" key="2">
    <source>
        <dbReference type="ARBA" id="ARBA00023125"/>
    </source>
</evidence>
<evidence type="ECO:0000259" key="4">
    <source>
        <dbReference type="PROSITE" id="PS01124"/>
    </source>
</evidence>
<organism evidence="5 6">
    <name type="scientific">Paenibacillus sepulcri</name>
    <dbReference type="NCBI Taxonomy" id="359917"/>
    <lineage>
        <taxon>Bacteria</taxon>
        <taxon>Bacillati</taxon>
        <taxon>Bacillota</taxon>
        <taxon>Bacilli</taxon>
        <taxon>Bacillales</taxon>
        <taxon>Paenibacillaceae</taxon>
        <taxon>Paenibacillus</taxon>
    </lineage>
</organism>
<dbReference type="SMART" id="SM00342">
    <property type="entry name" value="HTH_ARAC"/>
    <property type="match status" value="1"/>
</dbReference>
<sequence>TAHLWRSLLVPEEWDRPLSVSLLSPLAHALLESFGELIGTKRSLDAPPASSNGAVLVKRAKLYIRDNLGEPLSLPDVADYLNISQRQLSRLFAGSIHESFSSFVRIERIHAIEHLLTHTDMPIKEIAERTGFSSVHYFTRVFTKAKAIPPAAFREAGRKSK</sequence>
<gene>
    <name evidence="5" type="ORF">K0U00_24790</name>
</gene>
<dbReference type="PROSITE" id="PS00041">
    <property type="entry name" value="HTH_ARAC_FAMILY_1"/>
    <property type="match status" value="1"/>
</dbReference>
<comment type="caution">
    <text evidence="5">The sequence shown here is derived from an EMBL/GenBank/DDBJ whole genome shotgun (WGS) entry which is preliminary data.</text>
</comment>